<evidence type="ECO:0000313" key="2">
    <source>
        <dbReference type="EMBL" id="KAJ7326583.1"/>
    </source>
</evidence>
<dbReference type="AlphaFoldDB" id="A0A9Q0XT06"/>
<feature type="region of interest" description="Disordered" evidence="1">
    <location>
        <begin position="12"/>
        <end position="31"/>
    </location>
</feature>
<organism evidence="2 3">
    <name type="scientific">Phrynocephalus forsythii</name>
    <dbReference type="NCBI Taxonomy" id="171643"/>
    <lineage>
        <taxon>Eukaryota</taxon>
        <taxon>Metazoa</taxon>
        <taxon>Chordata</taxon>
        <taxon>Craniata</taxon>
        <taxon>Vertebrata</taxon>
        <taxon>Euteleostomi</taxon>
        <taxon>Lepidosauria</taxon>
        <taxon>Squamata</taxon>
        <taxon>Bifurcata</taxon>
        <taxon>Unidentata</taxon>
        <taxon>Episquamata</taxon>
        <taxon>Toxicofera</taxon>
        <taxon>Iguania</taxon>
        <taxon>Acrodonta</taxon>
        <taxon>Agamidae</taxon>
        <taxon>Agaminae</taxon>
        <taxon>Phrynocephalus</taxon>
    </lineage>
</organism>
<comment type="caution">
    <text evidence="2">The sequence shown here is derived from an EMBL/GenBank/DDBJ whole genome shotgun (WGS) entry which is preliminary data.</text>
</comment>
<accession>A0A9Q0XT06</accession>
<name>A0A9Q0XT06_9SAUR</name>
<dbReference type="EMBL" id="JAPFRF010000007">
    <property type="protein sequence ID" value="KAJ7326583.1"/>
    <property type="molecule type" value="Genomic_DNA"/>
</dbReference>
<dbReference type="Proteomes" id="UP001142489">
    <property type="component" value="Unassembled WGS sequence"/>
</dbReference>
<proteinExistence type="predicted"/>
<feature type="compositionally biased region" description="Polar residues" evidence="1">
    <location>
        <begin position="17"/>
        <end position="31"/>
    </location>
</feature>
<evidence type="ECO:0000256" key="1">
    <source>
        <dbReference type="SAM" id="MobiDB-lite"/>
    </source>
</evidence>
<evidence type="ECO:0000313" key="3">
    <source>
        <dbReference type="Proteomes" id="UP001142489"/>
    </source>
</evidence>
<protein>
    <submittedName>
        <fullName evidence="2">Uncharacterized protein</fullName>
    </submittedName>
</protein>
<feature type="non-terminal residue" evidence="2">
    <location>
        <position position="1"/>
    </location>
</feature>
<gene>
    <name evidence="2" type="ORF">JRQ81_016342</name>
</gene>
<keyword evidence="3" id="KW-1185">Reference proteome</keyword>
<reference evidence="2" key="1">
    <citation type="journal article" date="2023" name="DNA Res.">
        <title>Chromosome-level genome assembly of Phrynocephalus forsythii using third-generation DNA sequencing and Hi-C analysis.</title>
        <authorList>
            <person name="Qi Y."/>
            <person name="Zhao W."/>
            <person name="Zhao Y."/>
            <person name="Niu C."/>
            <person name="Cao S."/>
            <person name="Zhang Y."/>
        </authorList>
    </citation>
    <scope>NUCLEOTIDE SEQUENCE</scope>
    <source>
        <tissue evidence="2">Muscle</tissue>
    </source>
</reference>
<sequence length="137" mass="14934">LGMVLLKRHIPHHTSHTLKGQHNSRLPQSQVQQSQMATPRLCVTTTLSSMGQSPSRPVCHTDQCQMHAILLLGRSRIPVPRRRLLDTMASNITLCLSSTPSSSMDYCKSLASFSASNPDCTLVAKTTMVCNAPIHGS</sequence>